<evidence type="ECO:0000313" key="20">
    <source>
        <dbReference type="Proteomes" id="UP000051950"/>
    </source>
</evidence>
<dbReference type="Gene3D" id="2.170.130.10">
    <property type="entry name" value="TonB-dependent receptor, plug domain"/>
    <property type="match status" value="1"/>
</dbReference>
<keyword evidence="20" id="KW-1185">Reference proteome</keyword>
<dbReference type="GO" id="GO:0009279">
    <property type="term" value="C:cell outer membrane"/>
    <property type="evidence" value="ECO:0007669"/>
    <property type="project" value="UniProtKB-SubCell"/>
</dbReference>
<dbReference type="SUPFAM" id="SSF49452">
    <property type="entry name" value="Starch-binding domain-like"/>
    <property type="match status" value="1"/>
</dbReference>
<dbReference type="InterPro" id="IPR010105">
    <property type="entry name" value="TonB_sidphr_rcpt"/>
</dbReference>
<evidence type="ECO:0000259" key="17">
    <source>
        <dbReference type="Pfam" id="PF00593"/>
    </source>
</evidence>
<gene>
    <name evidence="19" type="ORF">ASU31_12545</name>
</gene>
<evidence type="ECO:0000256" key="14">
    <source>
        <dbReference type="PROSITE-ProRule" id="PRU01360"/>
    </source>
</evidence>
<dbReference type="Gene3D" id="2.60.40.1120">
    <property type="entry name" value="Carboxypeptidase-like, regulatory domain"/>
    <property type="match status" value="1"/>
</dbReference>
<keyword evidence="11 14" id="KW-0472">Membrane</keyword>
<keyword evidence="5" id="KW-0410">Iron transport</keyword>
<protein>
    <recommendedName>
        <fullName evidence="21">Ferrichrome-iron receptor</fullName>
    </recommendedName>
</protein>
<dbReference type="Pfam" id="PF13715">
    <property type="entry name" value="CarbopepD_reg_2"/>
    <property type="match status" value="1"/>
</dbReference>
<dbReference type="STRING" id="687842.ASU31_12545"/>
<dbReference type="AlphaFoldDB" id="A0A0T5VPN9"/>
<keyword evidence="9" id="KW-0406">Ion transport</keyword>
<evidence type="ECO:0000256" key="2">
    <source>
        <dbReference type="ARBA" id="ARBA00009810"/>
    </source>
</evidence>
<feature type="chain" id="PRO_5006665545" description="Ferrichrome-iron receptor" evidence="16">
    <location>
        <begin position="19"/>
        <end position="763"/>
    </location>
</feature>
<evidence type="ECO:0000256" key="6">
    <source>
        <dbReference type="ARBA" id="ARBA00022692"/>
    </source>
</evidence>
<dbReference type="Pfam" id="PF07715">
    <property type="entry name" value="Plug"/>
    <property type="match status" value="1"/>
</dbReference>
<dbReference type="Pfam" id="PF00593">
    <property type="entry name" value="TonB_dep_Rec_b-barrel"/>
    <property type="match status" value="1"/>
</dbReference>
<evidence type="ECO:0000256" key="10">
    <source>
        <dbReference type="ARBA" id="ARBA00023077"/>
    </source>
</evidence>
<dbReference type="GO" id="GO:0015891">
    <property type="term" value="P:siderophore transport"/>
    <property type="evidence" value="ECO:0007669"/>
    <property type="project" value="InterPro"/>
</dbReference>
<evidence type="ECO:0000313" key="19">
    <source>
        <dbReference type="EMBL" id="KRT15808.1"/>
    </source>
</evidence>
<keyword evidence="12" id="KW-0675">Receptor</keyword>
<dbReference type="InterPro" id="IPR000531">
    <property type="entry name" value="Beta-barrel_TonB"/>
</dbReference>
<keyword evidence="4 14" id="KW-1134">Transmembrane beta strand</keyword>
<keyword evidence="6 14" id="KW-0812">Transmembrane</keyword>
<keyword evidence="10 15" id="KW-0798">TonB box</keyword>
<evidence type="ECO:0000256" key="15">
    <source>
        <dbReference type="RuleBase" id="RU003357"/>
    </source>
</evidence>
<dbReference type="InterPro" id="IPR037066">
    <property type="entry name" value="Plug_dom_sf"/>
</dbReference>
<dbReference type="RefSeq" id="WP_057932639.1">
    <property type="nucleotide sequence ID" value="NZ_LMZQ01000007.1"/>
</dbReference>
<evidence type="ECO:0000256" key="13">
    <source>
        <dbReference type="ARBA" id="ARBA00023237"/>
    </source>
</evidence>
<dbReference type="Proteomes" id="UP000051950">
    <property type="component" value="Unassembled WGS sequence"/>
</dbReference>
<keyword evidence="8" id="KW-0408">Iron</keyword>
<dbReference type="Gene3D" id="2.40.170.20">
    <property type="entry name" value="TonB-dependent receptor, beta-barrel domain"/>
    <property type="match status" value="1"/>
</dbReference>
<dbReference type="CDD" id="cd01347">
    <property type="entry name" value="ligand_gated_channel"/>
    <property type="match status" value="1"/>
</dbReference>
<keyword evidence="7 16" id="KW-0732">Signal</keyword>
<dbReference type="OrthoDB" id="9775095at2"/>
<evidence type="ECO:0000256" key="4">
    <source>
        <dbReference type="ARBA" id="ARBA00022452"/>
    </source>
</evidence>
<keyword evidence="13 14" id="KW-0998">Cell outer membrane</keyword>
<accession>A0A0T5VPN9</accession>
<keyword evidence="3 14" id="KW-0813">Transport</keyword>
<evidence type="ECO:0000256" key="7">
    <source>
        <dbReference type="ARBA" id="ARBA00022729"/>
    </source>
</evidence>
<organism evidence="19 20">
    <name type="scientific">Pedobacter ginsenosidimutans</name>
    <dbReference type="NCBI Taxonomy" id="687842"/>
    <lineage>
        <taxon>Bacteria</taxon>
        <taxon>Pseudomonadati</taxon>
        <taxon>Bacteroidota</taxon>
        <taxon>Sphingobacteriia</taxon>
        <taxon>Sphingobacteriales</taxon>
        <taxon>Sphingobacteriaceae</taxon>
        <taxon>Pedobacter</taxon>
    </lineage>
</organism>
<reference evidence="19 20" key="1">
    <citation type="submission" date="2015-11" db="EMBL/GenBank/DDBJ databases">
        <title>Sequence of Pedobacter ginsenosidimutans.</title>
        <authorList>
            <person name="Carson E."/>
            <person name="Keyser V."/>
            <person name="Newman J."/>
            <person name="Miller J."/>
        </authorList>
    </citation>
    <scope>NUCLEOTIDE SEQUENCE [LARGE SCALE GENOMIC DNA]</scope>
    <source>
        <strain evidence="19 20">KACC 14530</strain>
    </source>
</reference>
<dbReference type="GO" id="GO:0038023">
    <property type="term" value="F:signaling receptor activity"/>
    <property type="evidence" value="ECO:0007669"/>
    <property type="project" value="InterPro"/>
</dbReference>
<dbReference type="InterPro" id="IPR012910">
    <property type="entry name" value="Plug_dom"/>
</dbReference>
<proteinExistence type="inferred from homology"/>
<dbReference type="InterPro" id="IPR013784">
    <property type="entry name" value="Carb-bd-like_fold"/>
</dbReference>
<dbReference type="PANTHER" id="PTHR32552">
    <property type="entry name" value="FERRICHROME IRON RECEPTOR-RELATED"/>
    <property type="match status" value="1"/>
</dbReference>
<evidence type="ECO:0000256" key="12">
    <source>
        <dbReference type="ARBA" id="ARBA00023170"/>
    </source>
</evidence>
<dbReference type="PANTHER" id="PTHR32552:SF68">
    <property type="entry name" value="FERRICHROME OUTER MEMBRANE TRANSPORTER_PHAGE RECEPTOR"/>
    <property type="match status" value="1"/>
</dbReference>
<dbReference type="NCBIfam" id="TIGR01783">
    <property type="entry name" value="TonB-siderophor"/>
    <property type="match status" value="1"/>
</dbReference>
<feature type="signal peptide" evidence="16">
    <location>
        <begin position="1"/>
        <end position="18"/>
    </location>
</feature>
<dbReference type="EMBL" id="LMZQ01000007">
    <property type="protein sequence ID" value="KRT15808.1"/>
    <property type="molecule type" value="Genomic_DNA"/>
</dbReference>
<name>A0A0T5VPN9_9SPHI</name>
<evidence type="ECO:0000256" key="16">
    <source>
        <dbReference type="SAM" id="SignalP"/>
    </source>
</evidence>
<dbReference type="GO" id="GO:0015344">
    <property type="term" value="F:siderophore uptake transmembrane transporter activity"/>
    <property type="evidence" value="ECO:0007669"/>
    <property type="project" value="TreeGrafter"/>
</dbReference>
<dbReference type="InterPro" id="IPR036942">
    <property type="entry name" value="Beta-barrel_TonB_sf"/>
</dbReference>
<evidence type="ECO:0000256" key="11">
    <source>
        <dbReference type="ARBA" id="ARBA00023136"/>
    </source>
</evidence>
<evidence type="ECO:0000256" key="9">
    <source>
        <dbReference type="ARBA" id="ARBA00023065"/>
    </source>
</evidence>
<dbReference type="SUPFAM" id="SSF56935">
    <property type="entry name" value="Porins"/>
    <property type="match status" value="1"/>
</dbReference>
<comment type="caution">
    <text evidence="19">The sequence shown here is derived from an EMBL/GenBank/DDBJ whole genome shotgun (WGS) entry which is preliminary data.</text>
</comment>
<evidence type="ECO:0000256" key="5">
    <source>
        <dbReference type="ARBA" id="ARBA00022496"/>
    </source>
</evidence>
<comment type="similarity">
    <text evidence="2 14 15">Belongs to the TonB-dependent receptor family.</text>
</comment>
<comment type="subcellular location">
    <subcellularLocation>
        <location evidence="1 14">Cell outer membrane</location>
        <topology evidence="1 14">Multi-pass membrane protein</topology>
    </subcellularLocation>
</comment>
<dbReference type="InterPro" id="IPR039426">
    <property type="entry name" value="TonB-dep_rcpt-like"/>
</dbReference>
<dbReference type="GO" id="GO:0030246">
    <property type="term" value="F:carbohydrate binding"/>
    <property type="evidence" value="ECO:0007669"/>
    <property type="project" value="InterPro"/>
</dbReference>
<feature type="domain" description="TonB-dependent receptor-like beta-barrel" evidence="17">
    <location>
        <begin position="400"/>
        <end position="737"/>
    </location>
</feature>
<evidence type="ECO:0000259" key="18">
    <source>
        <dbReference type="Pfam" id="PF07715"/>
    </source>
</evidence>
<evidence type="ECO:0000256" key="8">
    <source>
        <dbReference type="ARBA" id="ARBA00023004"/>
    </source>
</evidence>
<feature type="domain" description="TonB-dependent receptor plug" evidence="18">
    <location>
        <begin position="130"/>
        <end position="220"/>
    </location>
</feature>
<sequence>MFKFLTLFLTVLSVQAFAQTGTIKGTVTTSDGKPAEFVNVVLAGTNKAAVVNEAGHYTINRVAAGSYTLTASFTGLLTQKSTITIKAGETTVINFTLVEDKQQLQEVVVNSNGRQTKETDYVARMPLKNLENPQVYNVVGKALIKEQLMTDVKEVFRAAPGVVPTEYVTGSFAVLFRGFTNFDYARNGMATSVYRTGTEIANLERVELIKGPSGTLFGAQVATFGGAINLVTKKPYAGFGGEVDYSMGSFDLSRATIDLNTPLNKEKTVLLRFNAVKHQQNSSSEYGKNKRYVISPSLSYQASERLSFLFDFEYFNSNANRLAYTLLFGDEVPFKSARDIPVGFKKSFFQNDLLSDAEATKYFGQAKYQISKNWTSTTGVSHVNEFLNHSYQPYVEWINADTASTSIRHFGPRERTYANIQQNFNGKFSTGRFHHNLLIGASFEYNDETLTYKALPLDKININQPFEKSGLSRVTSLLADNSIPTSNDAYGGNAFGLYASDVINWTDRLSTMLSLRFDRFKQTYEGGFVQPSLSPKFGVVYQLVKDQVSLFGNFMNGFQNQGPLEQPDGSLFKPKPVFANQLEGGVKAELPEGKLGGSISYYYIDIDNALRTDNALFSFQDGQQVSKGVEVELTANPFTGLNIVAGYGFNENKYVKADVYEGKYATQAPKHIVNYWLSYQLPLQNIKGIGLGFGGNYVGDSYLNSSNTYTIPAYHIINAAVSYQKEKWKFGFKLNNITNVEYWDLVGNPQFTRNFVANFSFRF</sequence>
<dbReference type="PROSITE" id="PS52016">
    <property type="entry name" value="TONB_DEPENDENT_REC_3"/>
    <property type="match status" value="1"/>
</dbReference>
<evidence type="ECO:0000256" key="3">
    <source>
        <dbReference type="ARBA" id="ARBA00022448"/>
    </source>
</evidence>
<evidence type="ECO:0000256" key="1">
    <source>
        <dbReference type="ARBA" id="ARBA00004571"/>
    </source>
</evidence>
<evidence type="ECO:0008006" key="21">
    <source>
        <dbReference type="Google" id="ProtNLM"/>
    </source>
</evidence>